<dbReference type="PROSITE" id="PS51257">
    <property type="entry name" value="PROKAR_LIPOPROTEIN"/>
    <property type="match status" value="1"/>
</dbReference>
<keyword evidence="4" id="KW-1185">Reference proteome</keyword>
<dbReference type="OrthoDB" id="8638at2157"/>
<evidence type="ECO:0000313" key="4">
    <source>
        <dbReference type="Proteomes" id="UP000011688"/>
    </source>
</evidence>
<dbReference type="PANTHER" id="PTHR34512">
    <property type="entry name" value="CELL SURFACE PROTEIN"/>
    <property type="match status" value="1"/>
</dbReference>
<accession>L9XD66</accession>
<dbReference type="InterPro" id="IPR015943">
    <property type="entry name" value="WD40/YVTN_repeat-like_dom_sf"/>
</dbReference>
<organism evidence="3 4">
    <name type="scientific">Natronococcus amylolyticus DSM 10524</name>
    <dbReference type="NCBI Taxonomy" id="1227497"/>
    <lineage>
        <taxon>Archaea</taxon>
        <taxon>Methanobacteriati</taxon>
        <taxon>Methanobacteriota</taxon>
        <taxon>Stenosarchaea group</taxon>
        <taxon>Halobacteria</taxon>
        <taxon>Halobacteriales</taxon>
        <taxon>Natrialbaceae</taxon>
        <taxon>Natronococcus</taxon>
    </lineage>
</organism>
<dbReference type="SMART" id="SM00564">
    <property type="entry name" value="PQQ"/>
    <property type="match status" value="6"/>
</dbReference>
<dbReference type="Proteomes" id="UP000011688">
    <property type="component" value="Unassembled WGS sequence"/>
</dbReference>
<comment type="caution">
    <text evidence="3">The sequence shown here is derived from an EMBL/GenBank/DDBJ whole genome shotgun (WGS) entry which is preliminary data.</text>
</comment>
<dbReference type="eggNOG" id="arCOG02482">
    <property type="taxonomic scope" value="Archaea"/>
</dbReference>
<dbReference type="SUPFAM" id="SSF50998">
    <property type="entry name" value="Quinoprotein alcohol dehydrogenase-like"/>
    <property type="match status" value="2"/>
</dbReference>
<feature type="region of interest" description="Disordered" evidence="1">
    <location>
        <begin position="18"/>
        <end position="65"/>
    </location>
</feature>
<dbReference type="InterPro" id="IPR018391">
    <property type="entry name" value="PQQ_b-propeller_rpt"/>
</dbReference>
<dbReference type="Pfam" id="PF13360">
    <property type="entry name" value="PQQ_2"/>
    <property type="match status" value="2"/>
</dbReference>
<dbReference type="EMBL" id="AOIB01000015">
    <property type="protein sequence ID" value="ELY59567.1"/>
    <property type="molecule type" value="Genomic_DNA"/>
</dbReference>
<dbReference type="InterPro" id="IPR002372">
    <property type="entry name" value="PQQ_rpt_dom"/>
</dbReference>
<dbReference type="AlphaFoldDB" id="L9XD66"/>
<protein>
    <submittedName>
        <fullName evidence="3">PQQ repeat protein</fullName>
    </submittedName>
</protein>
<gene>
    <name evidence="3" type="ORF">C491_07158</name>
</gene>
<dbReference type="PATRIC" id="fig|1227497.3.peg.1473"/>
<dbReference type="Gene3D" id="2.130.10.10">
    <property type="entry name" value="YVTN repeat-like/Quinoprotein amine dehydrogenase"/>
    <property type="match status" value="2"/>
</dbReference>
<evidence type="ECO:0000259" key="2">
    <source>
        <dbReference type="Pfam" id="PF13360"/>
    </source>
</evidence>
<evidence type="ECO:0000256" key="1">
    <source>
        <dbReference type="SAM" id="MobiDB-lite"/>
    </source>
</evidence>
<evidence type="ECO:0000313" key="3">
    <source>
        <dbReference type="EMBL" id="ELY59567.1"/>
    </source>
</evidence>
<reference evidence="3 4" key="1">
    <citation type="journal article" date="2014" name="PLoS Genet.">
        <title>Phylogenetically driven sequencing of extremely halophilic archaea reveals strategies for static and dynamic osmo-response.</title>
        <authorList>
            <person name="Becker E.A."/>
            <person name="Seitzer P.M."/>
            <person name="Tritt A."/>
            <person name="Larsen D."/>
            <person name="Krusor M."/>
            <person name="Yao A.I."/>
            <person name="Wu D."/>
            <person name="Madern D."/>
            <person name="Eisen J.A."/>
            <person name="Darling A.E."/>
            <person name="Facciotti M.T."/>
        </authorList>
    </citation>
    <scope>NUCLEOTIDE SEQUENCE [LARGE SCALE GENOMIC DNA]</scope>
    <source>
        <strain evidence="3 4">DSM 10524</strain>
    </source>
</reference>
<dbReference type="PANTHER" id="PTHR34512:SF30">
    <property type="entry name" value="OUTER MEMBRANE PROTEIN ASSEMBLY FACTOR BAMB"/>
    <property type="match status" value="1"/>
</dbReference>
<feature type="domain" description="Pyrrolo-quinoline quinone repeat" evidence="2">
    <location>
        <begin position="110"/>
        <end position="239"/>
    </location>
</feature>
<feature type="domain" description="Pyrrolo-quinoline quinone repeat" evidence="2">
    <location>
        <begin position="250"/>
        <end position="399"/>
    </location>
</feature>
<name>L9XD66_9EURY</name>
<dbReference type="InterPro" id="IPR011047">
    <property type="entry name" value="Quinoprotein_ADH-like_sf"/>
</dbReference>
<sequence>MQRRHVLAAVCGAGTAGVAGCLDEECPPRTDAEPPPEGWSMPGFDAANTGLDPDGDPPPDNPTERWRFDAWEYDDHGGVASAPVVDDERVYVVYGLSAPDDRFPPEQDDGGTVFALEEATGELEWEHPLSDPSGAPALVGDGLVVGDGDGTLARLERRGGDVVWETDLGAAVRTPAIADGWCYVQTDDGRVFAVDVDTGERCWDDRQKGIRDRLGLGDEHRATGRPAVGDETVIVLTGSNDDPPPWTVLVRGLDRESGSERWAIELEDRIWSGAFPSPAVADGTVYVAVPGELQARSVEDGSLEWTFATGVDETSSPTVDEDAVYLGAKNAYAVDRNTGEERWRHVNLAPDDDESSSGTDRTPITGAPVVVGDRVLVGFGALDREDGEHRWGAVGDDEESDYFEGGSFGRELPTDGQAVANGALYATTRWGRLAKFGGDDAS</sequence>
<dbReference type="STRING" id="1227497.C491_07158"/>
<proteinExistence type="predicted"/>
<dbReference type="RefSeq" id="WP_005554840.1">
    <property type="nucleotide sequence ID" value="NZ_AOIB01000015.1"/>
</dbReference>